<evidence type="ECO:0000256" key="4">
    <source>
        <dbReference type="ARBA" id="ARBA00022963"/>
    </source>
</evidence>
<comment type="similarity">
    <text evidence="1 7">Belongs to the phospholipase B-like family.</text>
</comment>
<organism evidence="8 9">
    <name type="scientific">Saccoglossus kowalevskii</name>
    <name type="common">Acorn worm</name>
    <dbReference type="NCBI Taxonomy" id="10224"/>
    <lineage>
        <taxon>Eukaryota</taxon>
        <taxon>Metazoa</taxon>
        <taxon>Hemichordata</taxon>
        <taxon>Enteropneusta</taxon>
        <taxon>Harrimaniidae</taxon>
        <taxon>Saccoglossus</taxon>
    </lineage>
</organism>
<dbReference type="Pfam" id="PF04916">
    <property type="entry name" value="Phospholip_B"/>
    <property type="match status" value="1"/>
</dbReference>
<dbReference type="GeneID" id="102803863"/>
<dbReference type="PANTHER" id="PTHR12370">
    <property type="entry name" value="PHOSPHOLIPASE B-RELATED"/>
    <property type="match status" value="1"/>
</dbReference>
<evidence type="ECO:0000256" key="3">
    <source>
        <dbReference type="ARBA" id="ARBA00022801"/>
    </source>
</evidence>
<keyword evidence="6" id="KW-0325">Glycoprotein</keyword>
<keyword evidence="2" id="KW-0732">Signal</keyword>
<gene>
    <name evidence="9" type="primary">LOC102803863</name>
</gene>
<feature type="non-terminal residue" evidence="9">
    <location>
        <position position="1"/>
    </location>
</feature>
<protein>
    <recommendedName>
        <fullName evidence="7">Phospholipase B-like</fullName>
        <ecNumber evidence="7">3.1.1.-</ecNumber>
    </recommendedName>
</protein>
<dbReference type="Proteomes" id="UP000694865">
    <property type="component" value="Unplaced"/>
</dbReference>
<keyword evidence="3 7" id="KW-0378">Hydrolase</keyword>
<comment type="function">
    <text evidence="7">Putative phospholipase.</text>
</comment>
<sequence>TYNNQYMILNLNLITLNQTIRDDAFWVVEQMPSKVESGDQTAILRSGYWPSYNIPFYESIYNMSGYPAIVEKFGLDYSYQLAPRAKIFRRDQGKVSNFDDMKSIMRYNDYLHDPYSEMNSCNTICCRGDLNIKNPRAQGCYDTKVSDFFMAKQLTSEAISGPTIGTGLQPFKWTDRFPDSHIGVPQSYNFHFIHMRPEL</sequence>
<dbReference type="Gene3D" id="3.60.60.30">
    <property type="match status" value="1"/>
</dbReference>
<dbReference type="EC" id="3.1.1.-" evidence="7"/>
<dbReference type="InterPro" id="IPR007000">
    <property type="entry name" value="PLipase_B-like"/>
</dbReference>
<evidence type="ECO:0000256" key="2">
    <source>
        <dbReference type="ARBA" id="ARBA00022729"/>
    </source>
</evidence>
<keyword evidence="8" id="KW-1185">Reference proteome</keyword>
<evidence type="ECO:0000313" key="8">
    <source>
        <dbReference type="Proteomes" id="UP000694865"/>
    </source>
</evidence>
<accession>A0ABM0MNQ7</accession>
<evidence type="ECO:0000256" key="5">
    <source>
        <dbReference type="ARBA" id="ARBA00023098"/>
    </source>
</evidence>
<evidence type="ECO:0000313" key="9">
    <source>
        <dbReference type="RefSeq" id="XP_006821648.1"/>
    </source>
</evidence>
<reference evidence="9" key="1">
    <citation type="submission" date="2025-08" db="UniProtKB">
        <authorList>
            <consortium name="RefSeq"/>
        </authorList>
    </citation>
    <scope>IDENTIFICATION</scope>
    <source>
        <tissue evidence="9">Testes</tissue>
    </source>
</reference>
<evidence type="ECO:0000256" key="7">
    <source>
        <dbReference type="RuleBase" id="RU364138"/>
    </source>
</evidence>
<name>A0ABM0MNQ7_SACKO</name>
<evidence type="ECO:0000256" key="1">
    <source>
        <dbReference type="ARBA" id="ARBA00007835"/>
    </source>
</evidence>
<keyword evidence="5 7" id="KW-0443">Lipid metabolism</keyword>
<dbReference type="PANTHER" id="PTHR12370:SF1">
    <property type="entry name" value="PHOSPHOLIPASE B-LIKE 1"/>
    <property type="match status" value="1"/>
</dbReference>
<evidence type="ECO:0000256" key="6">
    <source>
        <dbReference type="ARBA" id="ARBA00023180"/>
    </source>
</evidence>
<proteinExistence type="inferred from homology"/>
<dbReference type="RefSeq" id="XP_006821648.1">
    <property type="nucleotide sequence ID" value="XM_006821585.1"/>
</dbReference>
<keyword evidence="4 7" id="KW-0442">Lipid degradation</keyword>